<evidence type="ECO:0000256" key="2">
    <source>
        <dbReference type="ARBA" id="ARBA00004496"/>
    </source>
</evidence>
<dbReference type="Gene3D" id="1.10.1520.10">
    <property type="entry name" value="Ribonuclease III domain"/>
    <property type="match status" value="1"/>
</dbReference>
<dbReference type="GO" id="GO:0008033">
    <property type="term" value="P:tRNA processing"/>
    <property type="evidence" value="ECO:0007669"/>
    <property type="project" value="UniProtKB-KW"/>
</dbReference>
<dbReference type="InterPro" id="IPR014720">
    <property type="entry name" value="dsRBD_dom"/>
</dbReference>
<comment type="subcellular location">
    <subcellularLocation>
        <location evidence="2 15">Cytoplasm</location>
    </subcellularLocation>
</comment>
<comment type="subunit">
    <text evidence="4 15">Homodimer.</text>
</comment>
<dbReference type="FunFam" id="1.10.1520.10:FF:000001">
    <property type="entry name" value="Ribonuclease 3"/>
    <property type="match status" value="1"/>
</dbReference>
<dbReference type="GO" id="GO:0004525">
    <property type="term" value="F:ribonuclease III activity"/>
    <property type="evidence" value="ECO:0007669"/>
    <property type="project" value="UniProtKB-UniRule"/>
</dbReference>
<keyword evidence="8 15" id="KW-0819">tRNA processing</keyword>
<keyword evidence="13 15" id="KW-0460">Magnesium</keyword>
<dbReference type="GO" id="GO:0006397">
    <property type="term" value="P:mRNA processing"/>
    <property type="evidence" value="ECO:0007669"/>
    <property type="project" value="UniProtKB-UniRule"/>
</dbReference>
<dbReference type="CDD" id="cd10845">
    <property type="entry name" value="DSRM_RNAse_III_family"/>
    <property type="match status" value="1"/>
</dbReference>
<name>A0A1F6CWS3_9BACT</name>
<comment type="similarity">
    <text evidence="3">Belongs to the ribonuclease III family.</text>
</comment>
<gene>
    <name evidence="15" type="primary">rnc</name>
    <name evidence="18" type="ORF">A2851_01980</name>
</gene>
<keyword evidence="10 15" id="KW-0479">Metal-binding</keyword>
<evidence type="ECO:0000256" key="1">
    <source>
        <dbReference type="ARBA" id="ARBA00000109"/>
    </source>
</evidence>
<dbReference type="NCBIfam" id="TIGR02191">
    <property type="entry name" value="RNaseIII"/>
    <property type="match status" value="1"/>
</dbReference>
<evidence type="ECO:0000256" key="5">
    <source>
        <dbReference type="ARBA" id="ARBA00022490"/>
    </source>
</evidence>
<dbReference type="InterPro" id="IPR011907">
    <property type="entry name" value="RNase_III"/>
</dbReference>
<dbReference type="InterPro" id="IPR000999">
    <property type="entry name" value="RNase_III_dom"/>
</dbReference>
<evidence type="ECO:0000256" key="10">
    <source>
        <dbReference type="ARBA" id="ARBA00022723"/>
    </source>
</evidence>
<dbReference type="STRING" id="1798480.A2851_01980"/>
<evidence type="ECO:0000313" key="18">
    <source>
        <dbReference type="EMBL" id="OGG53636.1"/>
    </source>
</evidence>
<dbReference type="AlphaFoldDB" id="A0A1F6CWS3"/>
<comment type="cofactor">
    <cofactor evidence="15">
        <name>Mg(2+)</name>
        <dbReference type="ChEBI" id="CHEBI:18420"/>
    </cofactor>
</comment>
<evidence type="ECO:0000256" key="14">
    <source>
        <dbReference type="ARBA" id="ARBA00022884"/>
    </source>
</evidence>
<dbReference type="PROSITE" id="PS00517">
    <property type="entry name" value="RNASE_3_1"/>
    <property type="match status" value="1"/>
</dbReference>
<evidence type="ECO:0000256" key="13">
    <source>
        <dbReference type="ARBA" id="ARBA00022842"/>
    </source>
</evidence>
<protein>
    <recommendedName>
        <fullName evidence="15">Ribonuclease 3</fullName>
        <ecNumber evidence="15">3.1.26.3</ecNumber>
    </recommendedName>
    <alternativeName>
        <fullName evidence="15">Ribonuclease III</fullName>
        <shortName evidence="15">RNase III</shortName>
    </alternativeName>
</protein>
<evidence type="ECO:0000259" key="17">
    <source>
        <dbReference type="PROSITE" id="PS50142"/>
    </source>
</evidence>
<evidence type="ECO:0000313" key="19">
    <source>
        <dbReference type="Proteomes" id="UP000176863"/>
    </source>
</evidence>
<dbReference type="EMBL" id="MFKT01000009">
    <property type="protein sequence ID" value="OGG53636.1"/>
    <property type="molecule type" value="Genomic_DNA"/>
</dbReference>
<dbReference type="GO" id="GO:0010468">
    <property type="term" value="P:regulation of gene expression"/>
    <property type="evidence" value="ECO:0007669"/>
    <property type="project" value="TreeGrafter"/>
</dbReference>
<dbReference type="Gene3D" id="3.30.160.20">
    <property type="match status" value="1"/>
</dbReference>
<dbReference type="InterPro" id="IPR036389">
    <property type="entry name" value="RNase_III_sf"/>
</dbReference>
<dbReference type="GO" id="GO:0019843">
    <property type="term" value="F:rRNA binding"/>
    <property type="evidence" value="ECO:0007669"/>
    <property type="project" value="UniProtKB-KW"/>
</dbReference>
<feature type="domain" description="DRBM" evidence="16">
    <location>
        <begin position="162"/>
        <end position="226"/>
    </location>
</feature>
<comment type="catalytic activity">
    <reaction evidence="1 15">
        <text>Endonucleolytic cleavage to 5'-phosphomonoester.</text>
        <dbReference type="EC" id="3.1.26.3"/>
    </reaction>
</comment>
<dbReference type="HAMAP" id="MF_00104">
    <property type="entry name" value="RNase_III"/>
    <property type="match status" value="1"/>
</dbReference>
<dbReference type="GO" id="GO:0006364">
    <property type="term" value="P:rRNA processing"/>
    <property type="evidence" value="ECO:0007669"/>
    <property type="project" value="UniProtKB-UniRule"/>
</dbReference>
<dbReference type="SMART" id="SM00535">
    <property type="entry name" value="RIBOc"/>
    <property type="match status" value="1"/>
</dbReference>
<sequence length="231" mass="25565">MTMADLSTFETKIGYSFKDKRLLETAFTHRSYLNENRAPGAMHNERLEFLGDAVLELAVTEFLFAKYPEKPEGDLTAYRAALVNTQSISDAGTKLGMNEYLLLSRGEARDTGRARQIILANAFEALIGALYLDSGYETAKDFIGAQLFHKTEKIVESRLWQDAKSKLQEIAQELVGVTPTYEVVSQSGPDHDKKFVVAAHVGSERIASGEGKSKQEAEQDAALKALLVKGW</sequence>
<evidence type="ECO:0000256" key="3">
    <source>
        <dbReference type="ARBA" id="ARBA00010183"/>
    </source>
</evidence>
<dbReference type="CDD" id="cd00593">
    <property type="entry name" value="RIBOc"/>
    <property type="match status" value="1"/>
</dbReference>
<dbReference type="EC" id="3.1.26.3" evidence="15"/>
<dbReference type="GO" id="GO:0042802">
    <property type="term" value="F:identical protein binding"/>
    <property type="evidence" value="ECO:0007669"/>
    <property type="project" value="UniProtKB-ARBA"/>
</dbReference>
<keyword evidence="15" id="KW-0699">rRNA-binding</keyword>
<comment type="caution">
    <text evidence="18">The sequence shown here is derived from an EMBL/GenBank/DDBJ whole genome shotgun (WGS) entry which is preliminary data.</text>
</comment>
<evidence type="ECO:0000259" key="16">
    <source>
        <dbReference type="PROSITE" id="PS50137"/>
    </source>
</evidence>
<evidence type="ECO:0000256" key="7">
    <source>
        <dbReference type="ARBA" id="ARBA00022664"/>
    </source>
</evidence>
<keyword evidence="9 15" id="KW-0540">Nuclease</keyword>
<dbReference type="GO" id="GO:0003725">
    <property type="term" value="F:double-stranded RNA binding"/>
    <property type="evidence" value="ECO:0007669"/>
    <property type="project" value="TreeGrafter"/>
</dbReference>
<accession>A0A1F6CWS3</accession>
<keyword evidence="11 15" id="KW-0255">Endonuclease</keyword>
<keyword evidence="12 15" id="KW-0378">Hydrolase</keyword>
<comment type="function">
    <text evidence="15">Digests double-stranded RNA. Involved in the processing of primary rRNA transcript to yield the immediate precursors to the large and small rRNAs (23S and 16S). Processes some mRNAs, and tRNAs when they are encoded in the rRNA operon. Processes pre-crRNA and tracrRNA of type II CRISPR loci if present in the organism.</text>
</comment>
<dbReference type="FunFam" id="3.30.160.20:FF:000003">
    <property type="entry name" value="Ribonuclease 3"/>
    <property type="match status" value="1"/>
</dbReference>
<evidence type="ECO:0000256" key="6">
    <source>
        <dbReference type="ARBA" id="ARBA00022552"/>
    </source>
</evidence>
<dbReference type="PROSITE" id="PS50142">
    <property type="entry name" value="RNASE_3_2"/>
    <property type="match status" value="1"/>
</dbReference>
<evidence type="ECO:0000256" key="8">
    <source>
        <dbReference type="ARBA" id="ARBA00022694"/>
    </source>
</evidence>
<keyword evidence="14 15" id="KW-0694">RNA-binding</keyword>
<organism evidence="18 19">
    <name type="scientific">Candidatus Kaiserbacteria bacterium RIFCSPHIGHO2_01_FULL_53_29</name>
    <dbReference type="NCBI Taxonomy" id="1798480"/>
    <lineage>
        <taxon>Bacteria</taxon>
        <taxon>Candidatus Kaiseribacteriota</taxon>
    </lineage>
</organism>
<dbReference type="GO" id="GO:0005737">
    <property type="term" value="C:cytoplasm"/>
    <property type="evidence" value="ECO:0007669"/>
    <property type="project" value="UniProtKB-SubCell"/>
</dbReference>
<reference evidence="18 19" key="1">
    <citation type="journal article" date="2016" name="Nat. Commun.">
        <title>Thousands of microbial genomes shed light on interconnected biogeochemical processes in an aquifer system.</title>
        <authorList>
            <person name="Anantharaman K."/>
            <person name="Brown C.T."/>
            <person name="Hug L.A."/>
            <person name="Sharon I."/>
            <person name="Castelle C.J."/>
            <person name="Probst A.J."/>
            <person name="Thomas B.C."/>
            <person name="Singh A."/>
            <person name="Wilkins M.J."/>
            <person name="Karaoz U."/>
            <person name="Brodie E.L."/>
            <person name="Williams K.H."/>
            <person name="Hubbard S.S."/>
            <person name="Banfield J.F."/>
        </authorList>
    </citation>
    <scope>NUCLEOTIDE SEQUENCE [LARGE SCALE GENOMIC DNA]</scope>
</reference>
<dbReference type="GO" id="GO:0046872">
    <property type="term" value="F:metal ion binding"/>
    <property type="evidence" value="ECO:0007669"/>
    <property type="project" value="UniProtKB-KW"/>
</dbReference>
<evidence type="ECO:0000256" key="11">
    <source>
        <dbReference type="ARBA" id="ARBA00022759"/>
    </source>
</evidence>
<dbReference type="Pfam" id="PF00035">
    <property type="entry name" value="dsrm"/>
    <property type="match status" value="1"/>
</dbReference>
<dbReference type="Proteomes" id="UP000176863">
    <property type="component" value="Unassembled WGS sequence"/>
</dbReference>
<keyword evidence="6 15" id="KW-0698">rRNA processing</keyword>
<proteinExistence type="inferred from homology"/>
<dbReference type="PROSITE" id="PS50137">
    <property type="entry name" value="DS_RBD"/>
    <property type="match status" value="1"/>
</dbReference>
<dbReference type="SUPFAM" id="SSF54768">
    <property type="entry name" value="dsRNA-binding domain-like"/>
    <property type="match status" value="1"/>
</dbReference>
<feature type="domain" description="RNase III" evidence="17">
    <location>
        <begin position="6"/>
        <end position="135"/>
    </location>
</feature>
<dbReference type="PANTHER" id="PTHR11207:SF0">
    <property type="entry name" value="RIBONUCLEASE 3"/>
    <property type="match status" value="1"/>
</dbReference>
<feature type="binding site" evidence="15">
    <location>
        <position position="48"/>
    </location>
    <ligand>
        <name>Mg(2+)</name>
        <dbReference type="ChEBI" id="CHEBI:18420"/>
    </ligand>
</feature>
<dbReference type="SMART" id="SM00358">
    <property type="entry name" value="DSRM"/>
    <property type="match status" value="1"/>
</dbReference>
<evidence type="ECO:0000256" key="9">
    <source>
        <dbReference type="ARBA" id="ARBA00022722"/>
    </source>
</evidence>
<evidence type="ECO:0000256" key="12">
    <source>
        <dbReference type="ARBA" id="ARBA00022801"/>
    </source>
</evidence>
<dbReference type="SUPFAM" id="SSF69065">
    <property type="entry name" value="RNase III domain-like"/>
    <property type="match status" value="1"/>
</dbReference>
<feature type="binding site" evidence="15">
    <location>
        <position position="121"/>
    </location>
    <ligand>
        <name>Mg(2+)</name>
        <dbReference type="ChEBI" id="CHEBI:18420"/>
    </ligand>
</feature>
<keyword evidence="7 15" id="KW-0507">mRNA processing</keyword>
<evidence type="ECO:0000256" key="15">
    <source>
        <dbReference type="HAMAP-Rule" id="MF_00104"/>
    </source>
</evidence>
<dbReference type="PANTHER" id="PTHR11207">
    <property type="entry name" value="RIBONUCLEASE III"/>
    <property type="match status" value="1"/>
</dbReference>
<feature type="binding site" evidence="15">
    <location>
        <position position="124"/>
    </location>
    <ligand>
        <name>Mg(2+)</name>
        <dbReference type="ChEBI" id="CHEBI:18420"/>
    </ligand>
</feature>
<dbReference type="Pfam" id="PF14622">
    <property type="entry name" value="Ribonucleas_3_3"/>
    <property type="match status" value="1"/>
</dbReference>
<feature type="active site" evidence="15">
    <location>
        <position position="52"/>
    </location>
</feature>
<feature type="active site" evidence="15">
    <location>
        <position position="124"/>
    </location>
</feature>
<keyword evidence="5 15" id="KW-0963">Cytoplasm</keyword>
<evidence type="ECO:0000256" key="4">
    <source>
        <dbReference type="ARBA" id="ARBA00011738"/>
    </source>
</evidence>